<evidence type="ECO:0000313" key="2">
    <source>
        <dbReference type="Proteomes" id="UP000239007"/>
    </source>
</evidence>
<evidence type="ECO:0008006" key="3">
    <source>
        <dbReference type="Google" id="ProtNLM"/>
    </source>
</evidence>
<dbReference type="SUPFAM" id="SSF160379">
    <property type="entry name" value="SP0830-like"/>
    <property type="match status" value="1"/>
</dbReference>
<dbReference type="OrthoDB" id="9806494at2"/>
<protein>
    <recommendedName>
        <fullName evidence="3">DUF1697 domain-containing protein</fullName>
    </recommendedName>
</protein>
<dbReference type="Gene3D" id="3.30.70.1280">
    <property type="entry name" value="SP0830-like domains"/>
    <property type="match status" value="1"/>
</dbReference>
<dbReference type="AlphaFoldDB" id="A0A2S7UVM8"/>
<proteinExistence type="predicted"/>
<comment type="caution">
    <text evidence="1">The sequence shown here is derived from an EMBL/GenBank/DDBJ whole genome shotgun (WGS) entry which is preliminary data.</text>
</comment>
<sequence length="174" mass="19178">MQTFVILLRGINVGGNNLLPMKTLVPLLIASGYQDISTYIQTGNIVLTSNSDSSPEQDIKALITEQFGFTPNIFVIAASEFSESVANNPYQDFEGKFVHFYFCQQAVELQMDNLTKWLSSTETYQVNNNVFYLHAPDGIGRSKLVANIESCLGQPATGRNLNTVNKITTMIGGK</sequence>
<dbReference type="RefSeq" id="WP_105052557.1">
    <property type="nucleotide sequence ID" value="NZ_BMYG01000007.1"/>
</dbReference>
<dbReference type="PIRSF" id="PIRSF008502">
    <property type="entry name" value="UCP008502"/>
    <property type="match status" value="1"/>
</dbReference>
<gene>
    <name evidence="1" type="ORF">BTO11_10560</name>
</gene>
<dbReference type="EMBL" id="MSCH01000003">
    <property type="protein sequence ID" value="PQJ54046.1"/>
    <property type="molecule type" value="Genomic_DNA"/>
</dbReference>
<dbReference type="Pfam" id="PF08002">
    <property type="entry name" value="DUF1697"/>
    <property type="match status" value="1"/>
</dbReference>
<dbReference type="Proteomes" id="UP000239007">
    <property type="component" value="Unassembled WGS sequence"/>
</dbReference>
<accession>A0A2S7UVM8</accession>
<dbReference type="PANTHER" id="PTHR36439:SF1">
    <property type="entry name" value="DUF1697 DOMAIN-CONTAINING PROTEIN"/>
    <property type="match status" value="1"/>
</dbReference>
<evidence type="ECO:0000313" key="1">
    <source>
        <dbReference type="EMBL" id="PQJ54046.1"/>
    </source>
</evidence>
<name>A0A2S7UVM8_9GAMM</name>
<organism evidence="1 2">
    <name type="scientific">Psychrosphaera saromensis</name>
    <dbReference type="NCBI Taxonomy" id="716813"/>
    <lineage>
        <taxon>Bacteria</taxon>
        <taxon>Pseudomonadati</taxon>
        <taxon>Pseudomonadota</taxon>
        <taxon>Gammaproteobacteria</taxon>
        <taxon>Alteromonadales</taxon>
        <taxon>Pseudoalteromonadaceae</taxon>
        <taxon>Psychrosphaera</taxon>
    </lineage>
</organism>
<keyword evidence="2" id="KW-1185">Reference proteome</keyword>
<dbReference type="InterPro" id="IPR012545">
    <property type="entry name" value="DUF1697"/>
</dbReference>
<reference evidence="1 2" key="1">
    <citation type="submission" date="2016-12" db="EMBL/GenBank/DDBJ databases">
        <title>Diversity of luminous bacteria.</title>
        <authorList>
            <person name="Yoshizawa S."/>
            <person name="Kogure K."/>
        </authorList>
    </citation>
    <scope>NUCLEOTIDE SEQUENCE [LARGE SCALE GENOMIC DNA]</scope>
    <source>
        <strain evidence="1 2">SA4-48</strain>
    </source>
</reference>
<dbReference type="PANTHER" id="PTHR36439">
    <property type="entry name" value="BLL4334 PROTEIN"/>
    <property type="match status" value="1"/>
</dbReference>